<accession>A0A7W2FCY7</accession>
<evidence type="ECO:0000256" key="3">
    <source>
        <dbReference type="ARBA" id="ARBA00022449"/>
    </source>
</evidence>
<gene>
    <name evidence="11" type="ORF">H3H39_20495</name>
</gene>
<evidence type="ECO:0000256" key="8">
    <source>
        <dbReference type="ARBA" id="ARBA00023136"/>
    </source>
</evidence>
<evidence type="ECO:0000313" key="11">
    <source>
        <dbReference type="EMBL" id="MBA5689428.1"/>
    </source>
</evidence>
<feature type="transmembrane region" description="Helical" evidence="10">
    <location>
        <begin position="20"/>
        <end position="40"/>
    </location>
</feature>
<proteinExistence type="predicted"/>
<comment type="subcellular location">
    <subcellularLocation>
        <location evidence="1">Cell inner membrane</location>
        <topology evidence="1">Multi-pass membrane protein</topology>
    </subcellularLocation>
</comment>
<dbReference type="Pfam" id="PF01554">
    <property type="entry name" value="MatE"/>
    <property type="match status" value="2"/>
</dbReference>
<feature type="transmembrane region" description="Helical" evidence="10">
    <location>
        <begin position="397"/>
        <end position="418"/>
    </location>
</feature>
<evidence type="ECO:0000256" key="9">
    <source>
        <dbReference type="ARBA" id="ARBA00031636"/>
    </source>
</evidence>
<name>A0A7W2FCY7_9BURK</name>
<feature type="transmembrane region" description="Helical" evidence="10">
    <location>
        <begin position="192"/>
        <end position="217"/>
    </location>
</feature>
<reference evidence="11 12" key="1">
    <citation type="submission" date="2020-07" db="EMBL/GenBank/DDBJ databases">
        <title>Novel species isolated from subtropical streams in China.</title>
        <authorList>
            <person name="Lu H."/>
        </authorList>
    </citation>
    <scope>NUCLEOTIDE SEQUENCE [LARGE SCALE GENOMIC DNA]</scope>
    <source>
        <strain evidence="11 12">LX47W</strain>
    </source>
</reference>
<keyword evidence="4" id="KW-1003">Cell membrane</keyword>
<keyword evidence="2" id="KW-0813">Transport</keyword>
<dbReference type="PANTHER" id="PTHR43298">
    <property type="entry name" value="MULTIDRUG RESISTANCE PROTEIN NORM-RELATED"/>
    <property type="match status" value="1"/>
</dbReference>
<feature type="transmembrane region" description="Helical" evidence="10">
    <location>
        <begin position="98"/>
        <end position="123"/>
    </location>
</feature>
<dbReference type="PANTHER" id="PTHR43298:SF2">
    <property type="entry name" value="FMN_FAD EXPORTER YEEO-RELATED"/>
    <property type="match status" value="1"/>
</dbReference>
<keyword evidence="3" id="KW-0050">Antiport</keyword>
<evidence type="ECO:0000313" key="12">
    <source>
        <dbReference type="Proteomes" id="UP000573499"/>
    </source>
</evidence>
<evidence type="ECO:0000256" key="6">
    <source>
        <dbReference type="ARBA" id="ARBA00022989"/>
    </source>
</evidence>
<dbReference type="Proteomes" id="UP000573499">
    <property type="component" value="Unassembled WGS sequence"/>
</dbReference>
<dbReference type="GO" id="GO:0006811">
    <property type="term" value="P:monoatomic ion transport"/>
    <property type="evidence" value="ECO:0007669"/>
    <property type="project" value="UniProtKB-KW"/>
</dbReference>
<evidence type="ECO:0000256" key="5">
    <source>
        <dbReference type="ARBA" id="ARBA00022692"/>
    </source>
</evidence>
<keyword evidence="5 10" id="KW-0812">Transmembrane</keyword>
<dbReference type="NCBIfam" id="TIGR00797">
    <property type="entry name" value="matE"/>
    <property type="match status" value="1"/>
</dbReference>
<dbReference type="CDD" id="cd13131">
    <property type="entry name" value="MATE_NorM_like"/>
    <property type="match status" value="1"/>
</dbReference>
<feature type="transmembrane region" description="Helical" evidence="10">
    <location>
        <begin position="52"/>
        <end position="78"/>
    </location>
</feature>
<feature type="transmembrane region" description="Helical" evidence="10">
    <location>
        <begin position="165"/>
        <end position="185"/>
    </location>
</feature>
<keyword evidence="12" id="KW-1185">Reference proteome</keyword>
<dbReference type="PIRSF" id="PIRSF006603">
    <property type="entry name" value="DinF"/>
    <property type="match status" value="1"/>
</dbReference>
<feature type="transmembrane region" description="Helical" evidence="10">
    <location>
        <begin position="281"/>
        <end position="306"/>
    </location>
</feature>
<protein>
    <recommendedName>
        <fullName evidence="9">Multidrug-efflux transporter</fullName>
    </recommendedName>
</protein>
<evidence type="ECO:0000256" key="2">
    <source>
        <dbReference type="ARBA" id="ARBA00022448"/>
    </source>
</evidence>
<comment type="caution">
    <text evidence="11">The sequence shown here is derived from an EMBL/GenBank/DDBJ whole genome shotgun (WGS) entry which is preliminary data.</text>
</comment>
<dbReference type="GO" id="GO:0042910">
    <property type="term" value="F:xenobiotic transmembrane transporter activity"/>
    <property type="evidence" value="ECO:0007669"/>
    <property type="project" value="InterPro"/>
</dbReference>
<dbReference type="GO" id="GO:0005886">
    <property type="term" value="C:plasma membrane"/>
    <property type="evidence" value="ECO:0007669"/>
    <property type="project" value="UniProtKB-SubCell"/>
</dbReference>
<feature type="transmembrane region" description="Helical" evidence="10">
    <location>
        <begin position="318"/>
        <end position="341"/>
    </location>
</feature>
<dbReference type="AlphaFoldDB" id="A0A7W2FCY7"/>
<keyword evidence="6 10" id="KW-1133">Transmembrane helix</keyword>
<sequence length="463" mass="49877">MPYSFTLPNIRTEAAALWRLAWPVLVGQLASVGMGVADVAMTGHASADELAAVSLGASVWSIVIVTVMGIMMAINSIVAHDVGGDELGKIPHVVRQSLWKALGVGLLAAALANLATLLFDHLYLTPHVQAQASRFVHVISIGLPAFAAYRALYGYSTSINNTKPVMVIAILGLCFNVLVNWLLIFGNLGFPALGGVGCAVATGLCMWLMLGAMLLWMRFAPAYRATYPFTHWEWPHWPEIRHMLRLGLPIGITHFAEVSVFGSVSLLIARYGVVQVSAHQIALNFASLVFMVPLSFGIGLITRVGHAMGEGNPERARFVAWVGVAMSLSFAIVSALFITVFRQQIAQAYTSDPEVQQLCAHLLLFAALFQLSDATQVATSCAIRGYKVTRSPMQIQLLSFWGFALPLGYVLGMAPAGLPWVPAAPMAADGFWIGLVVGLTIAAALLSWSLNRLSLQRARQALR</sequence>
<dbReference type="EMBL" id="JACEZU010000011">
    <property type="protein sequence ID" value="MBA5689428.1"/>
    <property type="molecule type" value="Genomic_DNA"/>
</dbReference>
<dbReference type="InterPro" id="IPR050222">
    <property type="entry name" value="MATE_MdtK"/>
</dbReference>
<evidence type="ECO:0000256" key="7">
    <source>
        <dbReference type="ARBA" id="ARBA00023065"/>
    </source>
</evidence>
<evidence type="ECO:0000256" key="10">
    <source>
        <dbReference type="SAM" id="Phobius"/>
    </source>
</evidence>
<dbReference type="InterPro" id="IPR048279">
    <property type="entry name" value="MdtK-like"/>
</dbReference>
<dbReference type="InterPro" id="IPR002528">
    <property type="entry name" value="MATE_fam"/>
</dbReference>
<organism evidence="11 12">
    <name type="scientific">Rugamonas apoptosis</name>
    <dbReference type="NCBI Taxonomy" id="2758570"/>
    <lineage>
        <taxon>Bacteria</taxon>
        <taxon>Pseudomonadati</taxon>
        <taxon>Pseudomonadota</taxon>
        <taxon>Betaproteobacteria</taxon>
        <taxon>Burkholderiales</taxon>
        <taxon>Oxalobacteraceae</taxon>
        <taxon>Telluria group</taxon>
        <taxon>Rugamonas</taxon>
    </lineage>
</organism>
<feature type="transmembrane region" description="Helical" evidence="10">
    <location>
        <begin position="430"/>
        <end position="450"/>
    </location>
</feature>
<evidence type="ECO:0000256" key="1">
    <source>
        <dbReference type="ARBA" id="ARBA00004429"/>
    </source>
</evidence>
<evidence type="ECO:0000256" key="4">
    <source>
        <dbReference type="ARBA" id="ARBA00022475"/>
    </source>
</evidence>
<feature type="transmembrane region" description="Helical" evidence="10">
    <location>
        <begin position="135"/>
        <end position="153"/>
    </location>
</feature>
<keyword evidence="8 10" id="KW-0472">Membrane</keyword>
<dbReference type="GO" id="GO:0015297">
    <property type="term" value="F:antiporter activity"/>
    <property type="evidence" value="ECO:0007669"/>
    <property type="project" value="UniProtKB-KW"/>
</dbReference>
<keyword evidence="7" id="KW-0406">Ion transport</keyword>
<feature type="transmembrane region" description="Helical" evidence="10">
    <location>
        <begin position="246"/>
        <end position="269"/>
    </location>
</feature>
<dbReference type="RefSeq" id="WP_182155989.1">
    <property type="nucleotide sequence ID" value="NZ_JACEZU010000011.1"/>
</dbReference>